<dbReference type="InterPro" id="IPR000292">
    <property type="entry name" value="For/NO2_transpt"/>
</dbReference>
<comment type="similarity">
    <text evidence="5">Belongs to the FNT transporter (TC 1.A.16) family.</text>
</comment>
<evidence type="ECO:0000256" key="2">
    <source>
        <dbReference type="ARBA" id="ARBA00022692"/>
    </source>
</evidence>
<keyword evidence="3" id="KW-1133">Transmembrane helix</keyword>
<accession>A0A7M1QTC6</accession>
<protein>
    <submittedName>
        <fullName evidence="6">Formate transporter FocA</fullName>
    </submittedName>
</protein>
<keyword evidence="2" id="KW-0812">Transmembrane</keyword>
<name>A0A7M1QTC6_9ACTO</name>
<accession>A0A8A5U6M2</accession>
<dbReference type="GO" id="GO:0015499">
    <property type="term" value="F:formate transmembrane transporter activity"/>
    <property type="evidence" value="ECO:0007669"/>
    <property type="project" value="InterPro"/>
</dbReference>
<dbReference type="GO" id="GO:0005886">
    <property type="term" value="C:plasma membrane"/>
    <property type="evidence" value="ECO:0007669"/>
    <property type="project" value="TreeGrafter"/>
</dbReference>
<reference evidence="6 7" key="1">
    <citation type="submission" date="2020-10" db="EMBL/GenBank/DDBJ databases">
        <title>Trueperella pecoris sp. nov. isolated from bovine and porcine specimens.</title>
        <authorList>
            <person name="Schoenecker L."/>
            <person name="Schnydrig P."/>
            <person name="Brodard I."/>
            <person name="Thomann A."/>
            <person name="Hemphill A."/>
            <person name="Rodriguez-Campos S."/>
            <person name="Perreten V."/>
            <person name="Jores J."/>
            <person name="Kittl S."/>
        </authorList>
    </citation>
    <scope>NUCLEOTIDE SEQUENCE [LARGE SCALE GENOMIC DNA]</scope>
    <source>
        <strain evidence="6 7">15A0121</strain>
    </source>
</reference>
<evidence type="ECO:0000313" key="7">
    <source>
        <dbReference type="Proteomes" id="UP000595053"/>
    </source>
</evidence>
<dbReference type="EMBL" id="CP063213">
    <property type="protein sequence ID" value="QOR45249.1"/>
    <property type="molecule type" value="Genomic_DNA"/>
</dbReference>
<dbReference type="PROSITE" id="PS01005">
    <property type="entry name" value="FORMATE_NITRITE_TP_1"/>
    <property type="match status" value="1"/>
</dbReference>
<evidence type="ECO:0000256" key="5">
    <source>
        <dbReference type="ARBA" id="ARBA00049660"/>
    </source>
</evidence>
<dbReference type="NCBIfam" id="TIGR00790">
    <property type="entry name" value="fnt"/>
    <property type="match status" value="1"/>
</dbReference>
<dbReference type="Pfam" id="PF01226">
    <property type="entry name" value="Form_Nir_trans"/>
    <property type="match status" value="1"/>
</dbReference>
<sequence>MSAESTHSRYPAETARYLAHSMYAKATSPASKTFALAIAAGFLIGLGFVFYVTTQMGAAGAGWYGLAKLVAGLSFSVGLILVVLTGADLFTSTTMTFIPLVQRRITVGQWAKHWSIVYVGNLVGALLLAGLIVASGTYEQGHGAWGAAAISTAMAKVSHTWTQAFFLGVLCNVLVCLAIWLAYTGATTADKILAIISPVALFVATGFEHSVANMFLIPMSIITSRVGGAEFWGSQGVAAAGLSASTAEQTLTVPSFLLDNLIPVTLGNIVGGGLLIGLFLWWTHVRIDERAAEKAAA</sequence>
<gene>
    <name evidence="6" type="primary">focA</name>
    <name evidence="6" type="ORF">INS88_08175</name>
</gene>
<organism evidence="6 7">
    <name type="scientific">Trueperella pecoris</name>
    <dbReference type="NCBI Taxonomy" id="2733571"/>
    <lineage>
        <taxon>Bacteria</taxon>
        <taxon>Bacillati</taxon>
        <taxon>Actinomycetota</taxon>
        <taxon>Actinomycetes</taxon>
        <taxon>Actinomycetales</taxon>
        <taxon>Actinomycetaceae</taxon>
        <taxon>Trueperella</taxon>
    </lineage>
</organism>
<proteinExistence type="inferred from homology"/>
<evidence type="ECO:0000256" key="4">
    <source>
        <dbReference type="ARBA" id="ARBA00023136"/>
    </source>
</evidence>
<dbReference type="PANTHER" id="PTHR30520:SF6">
    <property type="entry name" value="FORMATE_NITRATE FAMILY TRANSPORTER (EUROFUNG)"/>
    <property type="match status" value="1"/>
</dbReference>
<evidence type="ECO:0000256" key="3">
    <source>
        <dbReference type="ARBA" id="ARBA00022989"/>
    </source>
</evidence>
<keyword evidence="7" id="KW-1185">Reference proteome</keyword>
<comment type="subcellular location">
    <subcellularLocation>
        <location evidence="1">Membrane</location>
        <topology evidence="1">Multi-pass membrane protein</topology>
    </subcellularLocation>
</comment>
<evidence type="ECO:0000313" key="6">
    <source>
        <dbReference type="EMBL" id="QOR45249.1"/>
    </source>
</evidence>
<dbReference type="Proteomes" id="UP000595053">
    <property type="component" value="Chromosome"/>
</dbReference>
<dbReference type="NCBIfam" id="TIGR04060">
    <property type="entry name" value="formate_focA"/>
    <property type="match status" value="1"/>
</dbReference>
<evidence type="ECO:0000256" key="1">
    <source>
        <dbReference type="ARBA" id="ARBA00004141"/>
    </source>
</evidence>
<dbReference type="RefSeq" id="WP_197550908.1">
    <property type="nucleotide sequence ID" value="NZ_CP063213.1"/>
</dbReference>
<dbReference type="InterPro" id="IPR023999">
    <property type="entry name" value="Formate_transptr_FocA"/>
</dbReference>
<keyword evidence="4" id="KW-0472">Membrane</keyword>
<dbReference type="InterPro" id="IPR023271">
    <property type="entry name" value="Aquaporin-like"/>
</dbReference>
<dbReference type="AlphaFoldDB" id="A0A7M1QTC6"/>
<dbReference type="PANTHER" id="PTHR30520">
    <property type="entry name" value="FORMATE TRANSPORTER-RELATED"/>
    <property type="match status" value="1"/>
</dbReference>
<dbReference type="Gene3D" id="1.20.1080.10">
    <property type="entry name" value="Glycerol uptake facilitator protein"/>
    <property type="match status" value="1"/>
</dbReference>
<dbReference type="PROSITE" id="PS01006">
    <property type="entry name" value="FORMATE_NITRITE_TP_2"/>
    <property type="match status" value="1"/>
</dbReference>
<dbReference type="InterPro" id="IPR024002">
    <property type="entry name" value="For/NO2_transpt_CS"/>
</dbReference>